<evidence type="ECO:0000259" key="2">
    <source>
        <dbReference type="Pfam" id="PF09835"/>
    </source>
</evidence>
<keyword evidence="1" id="KW-1133">Transmembrane helix</keyword>
<evidence type="ECO:0000313" key="4">
    <source>
        <dbReference type="Proteomes" id="UP000642180"/>
    </source>
</evidence>
<keyword evidence="3" id="KW-0282">Flagellum</keyword>
<feature type="transmembrane region" description="Helical" evidence="1">
    <location>
        <begin position="151"/>
        <end position="174"/>
    </location>
</feature>
<dbReference type="Proteomes" id="UP000642180">
    <property type="component" value="Unassembled WGS sequence"/>
</dbReference>
<keyword evidence="3" id="KW-0966">Cell projection</keyword>
<keyword evidence="1" id="KW-0812">Transmembrane</keyword>
<dbReference type="EMBL" id="BMDI01000001">
    <property type="protein sequence ID" value="GGI18986.1"/>
    <property type="molecule type" value="Genomic_DNA"/>
</dbReference>
<protein>
    <submittedName>
        <fullName evidence="3">Flagellar biosynthesis protein FlhF</fullName>
    </submittedName>
</protein>
<sequence>MRRTRFYKHMPTSQSFHDNRYLRPLARYLHHHYLWQFNRRTVAGGLAVGLFAGILSPIAQILFASILAMIARVNLPVAAFATLVTNPFTVPPIYYAAYRVGKSLIGSDPGAAEDLDPETMEKIVGAGSLEGGIGNWFANMIDWLQAAGPQLMLGLAIFSVVSAVLGYVLVHVIWQLNSRLRWKRRVRRIQQQMDDCSIKGD</sequence>
<dbReference type="AlphaFoldDB" id="A0A8J3AXS6"/>
<dbReference type="InterPro" id="IPR018639">
    <property type="entry name" value="DUF2062"/>
</dbReference>
<comment type="caution">
    <text evidence="3">The sequence shown here is derived from an EMBL/GenBank/DDBJ whole genome shotgun (WGS) entry which is preliminary data.</text>
</comment>
<dbReference type="PANTHER" id="PTHR40547:SF1">
    <property type="entry name" value="SLL0298 PROTEIN"/>
    <property type="match status" value="1"/>
</dbReference>
<dbReference type="Pfam" id="PF09835">
    <property type="entry name" value="DUF2062"/>
    <property type="match status" value="1"/>
</dbReference>
<organism evidence="3 4">
    <name type="scientific">Oxalicibacterium faecigallinarum</name>
    <dbReference type="NCBI Taxonomy" id="573741"/>
    <lineage>
        <taxon>Bacteria</taxon>
        <taxon>Pseudomonadati</taxon>
        <taxon>Pseudomonadota</taxon>
        <taxon>Betaproteobacteria</taxon>
        <taxon>Burkholderiales</taxon>
        <taxon>Oxalobacteraceae</taxon>
        <taxon>Oxalicibacterium</taxon>
    </lineage>
</organism>
<feature type="domain" description="DUF2062" evidence="2">
    <location>
        <begin position="22"/>
        <end position="183"/>
    </location>
</feature>
<reference evidence="4" key="1">
    <citation type="journal article" date="2019" name="Int. J. Syst. Evol. Microbiol.">
        <title>The Global Catalogue of Microorganisms (GCM) 10K type strain sequencing project: providing services to taxonomists for standard genome sequencing and annotation.</title>
        <authorList>
            <consortium name="The Broad Institute Genomics Platform"/>
            <consortium name="The Broad Institute Genome Sequencing Center for Infectious Disease"/>
            <person name="Wu L."/>
            <person name="Ma J."/>
        </authorList>
    </citation>
    <scope>NUCLEOTIDE SEQUENCE [LARGE SCALE GENOMIC DNA]</scope>
    <source>
        <strain evidence="4">CCM 2767</strain>
    </source>
</reference>
<keyword evidence="1" id="KW-0472">Membrane</keyword>
<proteinExistence type="predicted"/>
<name>A0A8J3AXS6_9BURK</name>
<keyword evidence="4" id="KW-1185">Reference proteome</keyword>
<evidence type="ECO:0000256" key="1">
    <source>
        <dbReference type="SAM" id="Phobius"/>
    </source>
</evidence>
<feature type="transmembrane region" description="Helical" evidence="1">
    <location>
        <begin position="46"/>
        <end position="71"/>
    </location>
</feature>
<dbReference type="RefSeq" id="WP_229726286.1">
    <property type="nucleotide sequence ID" value="NZ_BMDI01000001.1"/>
</dbReference>
<dbReference type="PANTHER" id="PTHR40547">
    <property type="entry name" value="SLL0298 PROTEIN"/>
    <property type="match status" value="1"/>
</dbReference>
<gene>
    <name evidence="3" type="ORF">GCM10008066_16820</name>
</gene>
<evidence type="ECO:0000313" key="3">
    <source>
        <dbReference type="EMBL" id="GGI18986.1"/>
    </source>
</evidence>
<accession>A0A8J3AXS6</accession>
<keyword evidence="3" id="KW-0969">Cilium</keyword>